<dbReference type="Proteomes" id="UP000504638">
    <property type="component" value="Unplaced"/>
</dbReference>
<organism evidence="1">
    <name type="scientific">Eremomyces bilateralis CBS 781.70</name>
    <dbReference type="NCBI Taxonomy" id="1392243"/>
    <lineage>
        <taxon>Eukaryota</taxon>
        <taxon>Fungi</taxon>
        <taxon>Dikarya</taxon>
        <taxon>Ascomycota</taxon>
        <taxon>Pezizomycotina</taxon>
        <taxon>Dothideomycetes</taxon>
        <taxon>Dothideomycetes incertae sedis</taxon>
        <taxon>Eremomycetales</taxon>
        <taxon>Eremomycetaceae</taxon>
        <taxon>Eremomyces</taxon>
    </lineage>
</organism>
<accession>A0A6G1G2G0</accession>
<dbReference type="AlphaFoldDB" id="A0A6G1G2G0"/>
<dbReference type="GeneID" id="54420087"/>
<protein>
    <submittedName>
        <fullName evidence="1 3">Uncharacterized protein</fullName>
    </submittedName>
</protein>
<keyword evidence="2" id="KW-1185">Reference proteome</keyword>
<reference evidence="3" key="3">
    <citation type="submission" date="2025-04" db="UniProtKB">
        <authorList>
            <consortium name="RefSeq"/>
        </authorList>
    </citation>
    <scope>IDENTIFICATION</scope>
    <source>
        <strain evidence="3">CBS 781.70</strain>
    </source>
</reference>
<evidence type="ECO:0000313" key="2">
    <source>
        <dbReference type="Proteomes" id="UP000504638"/>
    </source>
</evidence>
<name>A0A6G1G2G0_9PEZI</name>
<dbReference type="EMBL" id="ML975158">
    <property type="protein sequence ID" value="KAF1812295.1"/>
    <property type="molecule type" value="Genomic_DNA"/>
</dbReference>
<evidence type="ECO:0000313" key="1">
    <source>
        <dbReference type="EMBL" id="KAF1812295.1"/>
    </source>
</evidence>
<dbReference type="RefSeq" id="XP_033533926.1">
    <property type="nucleotide sequence ID" value="XM_033679517.1"/>
</dbReference>
<evidence type="ECO:0000313" key="3">
    <source>
        <dbReference type="RefSeq" id="XP_033533926.1"/>
    </source>
</evidence>
<gene>
    <name evidence="1 3" type="ORF">P152DRAFT_458677</name>
</gene>
<proteinExistence type="predicted"/>
<sequence length="240" mass="27481">MDHFRHITDYFLSYGRKSVPATQQPIGPKIKAVRINCIGDQKMFNKPDFEAVEISPTDPIFSKPDDTSDIADRIGLPIFTRRCRPNPKWANDEDNKIFKHESPFNNQDATFLHLCCDPKAKFDLSRGVIGWAWASRQWQNSVGSVIIVRQDKKPLFPLHAEALCKYCHHEIRALLAHSIGEYSPDEPLTKDAVLAMICRPTFSIYWYKLLEEKSKEGDRTALGTPFPYDIDTIEEGRTPS</sequence>
<dbReference type="OrthoDB" id="437457at2759"/>
<reference evidence="1 3" key="1">
    <citation type="submission" date="2020-01" db="EMBL/GenBank/DDBJ databases">
        <authorList>
            <consortium name="DOE Joint Genome Institute"/>
            <person name="Haridas S."/>
            <person name="Albert R."/>
            <person name="Binder M."/>
            <person name="Bloem J."/>
            <person name="Labutti K."/>
            <person name="Salamov A."/>
            <person name="Andreopoulos B."/>
            <person name="Baker S.E."/>
            <person name="Barry K."/>
            <person name="Bills G."/>
            <person name="Bluhm B.H."/>
            <person name="Cannon C."/>
            <person name="Castanera R."/>
            <person name="Culley D.E."/>
            <person name="Daum C."/>
            <person name="Ezra D."/>
            <person name="Gonzalez J.B."/>
            <person name="Henrissat B."/>
            <person name="Kuo A."/>
            <person name="Liang C."/>
            <person name="Lipzen A."/>
            <person name="Lutzoni F."/>
            <person name="Magnuson J."/>
            <person name="Mondo S."/>
            <person name="Nolan M."/>
            <person name="Ohm R."/>
            <person name="Pangilinan J."/>
            <person name="Park H.-J."/>
            <person name="Ramirez L."/>
            <person name="Alfaro M."/>
            <person name="Sun H."/>
            <person name="Tritt A."/>
            <person name="Yoshinaga Y."/>
            <person name="Zwiers L.-H."/>
            <person name="Turgeon B.G."/>
            <person name="Goodwin S.B."/>
            <person name="Spatafora J.W."/>
            <person name="Crous P.W."/>
            <person name="Grigoriev I.V."/>
        </authorList>
    </citation>
    <scope>NUCLEOTIDE SEQUENCE</scope>
    <source>
        <strain evidence="1 3">CBS 781.70</strain>
    </source>
</reference>
<reference evidence="3" key="2">
    <citation type="submission" date="2020-04" db="EMBL/GenBank/DDBJ databases">
        <authorList>
            <consortium name="NCBI Genome Project"/>
        </authorList>
    </citation>
    <scope>NUCLEOTIDE SEQUENCE</scope>
    <source>
        <strain evidence="3">CBS 781.70</strain>
    </source>
</reference>